<protein>
    <submittedName>
        <fullName evidence="1">Uncharacterized protein</fullName>
    </submittedName>
</protein>
<reference evidence="1 2" key="1">
    <citation type="submission" date="2020-08" db="EMBL/GenBank/DDBJ databases">
        <title>Genome public.</title>
        <authorList>
            <person name="Liu C."/>
            <person name="Sun Q."/>
        </authorList>
    </citation>
    <scope>NUCLEOTIDE SEQUENCE [LARGE SCALE GENOMIC DNA]</scope>
    <source>
        <strain evidence="1 2">NSJ-26</strain>
    </source>
</reference>
<dbReference type="RefSeq" id="WP_249322431.1">
    <property type="nucleotide sequence ID" value="NZ_JACRTK010000001.1"/>
</dbReference>
<name>A0A926EXY2_9FIRM</name>
<comment type="caution">
    <text evidence="1">The sequence shown here is derived from an EMBL/GenBank/DDBJ whole genome shotgun (WGS) entry which is preliminary data.</text>
</comment>
<dbReference type="AlphaFoldDB" id="A0A926EXY2"/>
<evidence type="ECO:0000313" key="2">
    <source>
        <dbReference type="Proteomes" id="UP000601522"/>
    </source>
</evidence>
<dbReference type="EMBL" id="JACRTK010000001">
    <property type="protein sequence ID" value="MBC8589611.1"/>
    <property type="molecule type" value="Genomic_DNA"/>
</dbReference>
<organism evidence="1 2">
    <name type="scientific">Wansuia hejianensis</name>
    <dbReference type="NCBI Taxonomy" id="2763667"/>
    <lineage>
        <taxon>Bacteria</taxon>
        <taxon>Bacillati</taxon>
        <taxon>Bacillota</taxon>
        <taxon>Clostridia</taxon>
        <taxon>Lachnospirales</taxon>
        <taxon>Lachnospiraceae</taxon>
        <taxon>Wansuia</taxon>
    </lineage>
</organism>
<evidence type="ECO:0000313" key="1">
    <source>
        <dbReference type="EMBL" id="MBC8589611.1"/>
    </source>
</evidence>
<proteinExistence type="predicted"/>
<sequence length="90" mass="10357">MIYDNIIEKRIVDDGLHSLVLEIGADEYHRTYDEYSNSIANSIVNKHLKNRGDDGRVSNVRIEGKNENNIVKIYADVHYLGNDHTDYGIH</sequence>
<accession>A0A926EXY2</accession>
<gene>
    <name evidence="1" type="ORF">H8689_00430</name>
</gene>
<dbReference type="Proteomes" id="UP000601522">
    <property type="component" value="Unassembled WGS sequence"/>
</dbReference>
<keyword evidence="2" id="KW-1185">Reference proteome</keyword>